<evidence type="ECO:0000256" key="6">
    <source>
        <dbReference type="ARBA" id="ARBA00022824"/>
    </source>
</evidence>
<keyword evidence="12" id="KW-1185">Reference proteome</keyword>
<keyword evidence="6 11" id="KW-0256">Endoplasmic reticulum</keyword>
<keyword evidence="7 11" id="KW-1133">Transmembrane helix</keyword>
<keyword evidence="4 11" id="KW-0808">Transferase</keyword>
<keyword evidence="9 11" id="KW-0472">Membrane</keyword>
<keyword evidence="3" id="KW-0444">Lipid biosynthesis</keyword>
<dbReference type="PANTHER" id="PTHR12317">
    <property type="entry name" value="DIACYLGLYCEROL O-ACYLTRANSFERASE"/>
    <property type="match status" value="1"/>
</dbReference>
<protein>
    <recommendedName>
        <fullName evidence="11">Acyltransferase</fullName>
        <ecNumber evidence="11">2.3.1.-</ecNumber>
    </recommendedName>
</protein>
<dbReference type="RefSeq" id="XP_034254715.1">
    <property type="nucleotide sequence ID" value="XM_034398824.1"/>
</dbReference>
<feature type="transmembrane region" description="Helical" evidence="11">
    <location>
        <begin position="45"/>
        <end position="64"/>
    </location>
</feature>
<evidence type="ECO:0000256" key="2">
    <source>
        <dbReference type="ARBA" id="ARBA00005420"/>
    </source>
</evidence>
<dbReference type="InterPro" id="IPR007130">
    <property type="entry name" value="DAGAT"/>
</dbReference>
<gene>
    <name evidence="13 14" type="primary">LOC117653260</name>
</gene>
<evidence type="ECO:0000256" key="11">
    <source>
        <dbReference type="RuleBase" id="RU367023"/>
    </source>
</evidence>
<dbReference type="CDD" id="cd07987">
    <property type="entry name" value="LPLAT_MGAT-like"/>
    <property type="match status" value="1"/>
</dbReference>
<evidence type="ECO:0000256" key="8">
    <source>
        <dbReference type="ARBA" id="ARBA00023098"/>
    </source>
</evidence>
<keyword evidence="10" id="KW-0012">Acyltransferase</keyword>
<proteinExistence type="inferred from homology"/>
<dbReference type="Proteomes" id="UP000515158">
    <property type="component" value="Unplaced"/>
</dbReference>
<dbReference type="PANTHER" id="PTHR12317:SF79">
    <property type="entry name" value="ACYLTRANSFERASE"/>
    <property type="match status" value="1"/>
</dbReference>
<organism evidence="13">
    <name type="scientific">Thrips palmi</name>
    <name type="common">Melon thrips</name>
    <dbReference type="NCBI Taxonomy" id="161013"/>
    <lineage>
        <taxon>Eukaryota</taxon>
        <taxon>Metazoa</taxon>
        <taxon>Ecdysozoa</taxon>
        <taxon>Arthropoda</taxon>
        <taxon>Hexapoda</taxon>
        <taxon>Insecta</taxon>
        <taxon>Pterygota</taxon>
        <taxon>Neoptera</taxon>
        <taxon>Paraneoptera</taxon>
        <taxon>Thysanoptera</taxon>
        <taxon>Terebrantia</taxon>
        <taxon>Thripoidea</taxon>
        <taxon>Thripidae</taxon>
        <taxon>Thrips</taxon>
    </lineage>
</organism>
<comment type="subcellular location">
    <subcellularLocation>
        <location evidence="1 11">Endoplasmic reticulum membrane</location>
        <topology evidence="1 11">Multi-pass membrane protein</topology>
    </subcellularLocation>
</comment>
<evidence type="ECO:0000256" key="7">
    <source>
        <dbReference type="ARBA" id="ARBA00022989"/>
    </source>
</evidence>
<evidence type="ECO:0000256" key="3">
    <source>
        <dbReference type="ARBA" id="ARBA00022516"/>
    </source>
</evidence>
<evidence type="ECO:0000313" key="12">
    <source>
        <dbReference type="Proteomes" id="UP000515158"/>
    </source>
</evidence>
<evidence type="ECO:0000256" key="9">
    <source>
        <dbReference type="ARBA" id="ARBA00023136"/>
    </source>
</evidence>
<dbReference type="GO" id="GO:0004144">
    <property type="term" value="F:diacylglycerol O-acyltransferase activity"/>
    <property type="evidence" value="ECO:0007669"/>
    <property type="project" value="TreeGrafter"/>
</dbReference>
<dbReference type="KEGG" id="tpal:117653260"/>
<dbReference type="GeneID" id="117653260"/>
<dbReference type="OrthoDB" id="264532at2759"/>
<comment type="similarity">
    <text evidence="2 11">Belongs to the diacylglycerol acyltransferase family.</text>
</comment>
<feature type="transmembrane region" description="Helical" evidence="11">
    <location>
        <begin position="21"/>
        <end position="39"/>
    </location>
</feature>
<evidence type="ECO:0000256" key="4">
    <source>
        <dbReference type="ARBA" id="ARBA00022679"/>
    </source>
</evidence>
<accession>A0A6P9AB60</accession>
<sequence length="338" mass="38599">MEFLGVRWAPLNTPLKRRLQTLSVVGWFVLLVFGPVFGYGAIVYMIFYTSYWWLAIAYMVFIYYDDACYSGYRWTNWVRNWAWWRYMAEYFPHSMVKTADLDPKRNYLFCIYPHGVLSTGVFSALCTNALDVDKVFPHHKTHLLSLHQHFQAPFSREVGLMLGALSAAPEAINATLSTPGGGHVVGLVVGGAAEALMSRPNMYRILINKRKGFCRLALKHGSPLVPVFSFGEHVVYDQVSSEQDSLFYRCQELLRKYIGMAPVIIRGRGMFQYSFGLLPHRSPVTVVVGEPLEVEKNINPTKEDIEALHARFCVELRALYDKHKHKYNGGVDVPLVFE</sequence>
<evidence type="ECO:0000256" key="1">
    <source>
        <dbReference type="ARBA" id="ARBA00004477"/>
    </source>
</evidence>
<name>A0A6P9AB60_THRPL</name>
<dbReference type="EC" id="2.3.1.-" evidence="11"/>
<dbReference type="AlphaFoldDB" id="A0A6P9AB60"/>
<evidence type="ECO:0000313" key="14">
    <source>
        <dbReference type="RefSeq" id="XP_034254724.1"/>
    </source>
</evidence>
<evidence type="ECO:0000313" key="13">
    <source>
        <dbReference type="RefSeq" id="XP_034254715.1"/>
    </source>
</evidence>
<dbReference type="GO" id="GO:0019432">
    <property type="term" value="P:triglyceride biosynthetic process"/>
    <property type="evidence" value="ECO:0007669"/>
    <property type="project" value="TreeGrafter"/>
</dbReference>
<reference evidence="13 14" key="1">
    <citation type="submission" date="2025-04" db="UniProtKB">
        <authorList>
            <consortium name="RefSeq"/>
        </authorList>
    </citation>
    <scope>IDENTIFICATION</scope>
    <source>
        <tissue evidence="13 14">Total insect</tissue>
    </source>
</reference>
<evidence type="ECO:0000256" key="10">
    <source>
        <dbReference type="ARBA" id="ARBA00023315"/>
    </source>
</evidence>
<dbReference type="RefSeq" id="XP_034254724.1">
    <property type="nucleotide sequence ID" value="XM_034398833.1"/>
</dbReference>
<dbReference type="GO" id="GO:0005789">
    <property type="term" value="C:endoplasmic reticulum membrane"/>
    <property type="evidence" value="ECO:0007669"/>
    <property type="project" value="UniProtKB-SubCell"/>
</dbReference>
<evidence type="ECO:0000256" key="5">
    <source>
        <dbReference type="ARBA" id="ARBA00022692"/>
    </source>
</evidence>
<keyword evidence="5 11" id="KW-0812">Transmembrane</keyword>
<keyword evidence="8" id="KW-0443">Lipid metabolism</keyword>
<dbReference type="Pfam" id="PF03982">
    <property type="entry name" value="DAGAT"/>
    <property type="match status" value="1"/>
</dbReference>